<keyword evidence="1" id="KW-0812">Transmembrane</keyword>
<accession>A0A2U1JX43</accession>
<sequence>MDKIKIKQMRKKQLFVTNVLLLCLLSIYFTVISNFPVTMAEMFFVLGAWLFFQATVGFFKRNPTRSIIPIFEKVAIYEKEKMGDEWRKQRKTSVIVQFLLGGFMLFQFYWTHGSTDPMFEKDIMPALIVIFLVVIAMVNIQLLLHIKKVDHAKSAEDLAGYTKNVNVIGIATGVTIAFVMVVFIISYVMMTS</sequence>
<proteinExistence type="predicted"/>
<evidence type="ECO:0000313" key="2">
    <source>
        <dbReference type="EMBL" id="PWA09692.1"/>
    </source>
</evidence>
<comment type="caution">
    <text evidence="2">The sequence shown here is derived from an EMBL/GenBank/DDBJ whole genome shotgun (WGS) entry which is preliminary data.</text>
</comment>
<dbReference type="RefSeq" id="WP_116555274.1">
    <property type="nucleotide sequence ID" value="NZ_QCZG01000027.1"/>
</dbReference>
<gene>
    <name evidence="2" type="ORF">DCC39_12680</name>
</gene>
<feature type="transmembrane region" description="Helical" evidence="1">
    <location>
        <begin position="123"/>
        <end position="144"/>
    </location>
</feature>
<dbReference type="OrthoDB" id="2990059at2"/>
<dbReference type="AlphaFoldDB" id="A0A2U1JX43"/>
<dbReference type="Proteomes" id="UP000245998">
    <property type="component" value="Unassembled WGS sequence"/>
</dbReference>
<reference evidence="2 3" key="1">
    <citation type="submission" date="2018-04" db="EMBL/GenBank/DDBJ databases">
        <title>Camelliibacillus theae gen. nov., sp. nov., isolated from Pu'er tea.</title>
        <authorList>
            <person name="Niu L."/>
        </authorList>
    </citation>
    <scope>NUCLEOTIDE SEQUENCE [LARGE SCALE GENOMIC DNA]</scope>
    <source>
        <strain evidence="2 3">T8</strain>
    </source>
</reference>
<name>A0A2U1JX43_9BACI</name>
<feature type="transmembrane region" description="Helical" evidence="1">
    <location>
        <begin position="92"/>
        <end position="111"/>
    </location>
</feature>
<feature type="transmembrane region" description="Helical" evidence="1">
    <location>
        <begin position="165"/>
        <end position="189"/>
    </location>
</feature>
<keyword evidence="1" id="KW-0472">Membrane</keyword>
<feature type="transmembrane region" description="Helical" evidence="1">
    <location>
        <begin position="12"/>
        <end position="31"/>
    </location>
</feature>
<evidence type="ECO:0000313" key="3">
    <source>
        <dbReference type="Proteomes" id="UP000245998"/>
    </source>
</evidence>
<feature type="transmembrane region" description="Helical" evidence="1">
    <location>
        <begin position="37"/>
        <end position="59"/>
    </location>
</feature>
<protein>
    <submittedName>
        <fullName evidence="2">Uncharacterized protein</fullName>
    </submittedName>
</protein>
<dbReference type="EMBL" id="QCZG01000027">
    <property type="protein sequence ID" value="PWA09692.1"/>
    <property type="molecule type" value="Genomic_DNA"/>
</dbReference>
<keyword evidence="3" id="KW-1185">Reference proteome</keyword>
<keyword evidence="1" id="KW-1133">Transmembrane helix</keyword>
<evidence type="ECO:0000256" key="1">
    <source>
        <dbReference type="SAM" id="Phobius"/>
    </source>
</evidence>
<organism evidence="2 3">
    <name type="scientific">Pueribacillus theae</name>
    <dbReference type="NCBI Taxonomy" id="2171751"/>
    <lineage>
        <taxon>Bacteria</taxon>
        <taxon>Bacillati</taxon>
        <taxon>Bacillota</taxon>
        <taxon>Bacilli</taxon>
        <taxon>Bacillales</taxon>
        <taxon>Bacillaceae</taxon>
        <taxon>Pueribacillus</taxon>
    </lineage>
</organism>